<sequence>MDKITRGVIEMRPRLKRPFFYEICSKEYHQEIIETHPKVNRIVTAAVDASRLNTTHQIVDQLNQIIFDIDINIVAAAAEPSNKHFEPTLAEQEQENIKYDRERIQEEQ</sequence>
<proteinExistence type="predicted"/>
<evidence type="ECO:0000313" key="2">
    <source>
        <dbReference type="EMBL" id="KAK3601866.1"/>
    </source>
</evidence>
<keyword evidence="3" id="KW-1185">Reference proteome</keyword>
<feature type="region of interest" description="Disordered" evidence="1">
    <location>
        <begin position="84"/>
        <end position="108"/>
    </location>
</feature>
<feature type="compositionally biased region" description="Basic and acidic residues" evidence="1">
    <location>
        <begin position="95"/>
        <end position="108"/>
    </location>
</feature>
<dbReference type="EMBL" id="JAEAOA010002350">
    <property type="protein sequence ID" value="KAK3601866.1"/>
    <property type="molecule type" value="Genomic_DNA"/>
</dbReference>
<comment type="caution">
    <text evidence="2">The sequence shown here is derived from an EMBL/GenBank/DDBJ whole genome shotgun (WGS) entry which is preliminary data.</text>
</comment>
<dbReference type="AlphaFoldDB" id="A0AAE0T192"/>
<protein>
    <submittedName>
        <fullName evidence="2">Uncharacterized protein</fullName>
    </submittedName>
</protein>
<evidence type="ECO:0000256" key="1">
    <source>
        <dbReference type="SAM" id="MobiDB-lite"/>
    </source>
</evidence>
<evidence type="ECO:0000313" key="3">
    <source>
        <dbReference type="Proteomes" id="UP001195483"/>
    </source>
</evidence>
<reference evidence="2" key="1">
    <citation type="journal article" date="2021" name="Genome Biol. Evol.">
        <title>A High-Quality Reference Genome for a Parasitic Bivalve with Doubly Uniparental Inheritance (Bivalvia: Unionida).</title>
        <authorList>
            <person name="Smith C.H."/>
        </authorList>
    </citation>
    <scope>NUCLEOTIDE SEQUENCE</scope>
    <source>
        <strain evidence="2">CHS0354</strain>
    </source>
</reference>
<name>A0AAE0T192_9BIVA</name>
<accession>A0AAE0T192</accession>
<organism evidence="2 3">
    <name type="scientific">Potamilus streckersoni</name>
    <dbReference type="NCBI Taxonomy" id="2493646"/>
    <lineage>
        <taxon>Eukaryota</taxon>
        <taxon>Metazoa</taxon>
        <taxon>Spiralia</taxon>
        <taxon>Lophotrochozoa</taxon>
        <taxon>Mollusca</taxon>
        <taxon>Bivalvia</taxon>
        <taxon>Autobranchia</taxon>
        <taxon>Heteroconchia</taxon>
        <taxon>Palaeoheterodonta</taxon>
        <taxon>Unionida</taxon>
        <taxon>Unionoidea</taxon>
        <taxon>Unionidae</taxon>
        <taxon>Ambleminae</taxon>
        <taxon>Lampsilini</taxon>
        <taxon>Potamilus</taxon>
    </lineage>
</organism>
<gene>
    <name evidence="2" type="ORF">CHS0354_041795</name>
</gene>
<dbReference type="Proteomes" id="UP001195483">
    <property type="component" value="Unassembled WGS sequence"/>
</dbReference>
<reference evidence="2" key="2">
    <citation type="journal article" date="2021" name="Genome Biol. Evol.">
        <title>Developing a high-quality reference genome for a parasitic bivalve with doubly uniparental inheritance (Bivalvia: Unionida).</title>
        <authorList>
            <person name="Smith C.H."/>
        </authorList>
    </citation>
    <scope>NUCLEOTIDE SEQUENCE</scope>
    <source>
        <strain evidence="2">CHS0354</strain>
        <tissue evidence="2">Mantle</tissue>
    </source>
</reference>
<reference evidence="2" key="3">
    <citation type="submission" date="2023-05" db="EMBL/GenBank/DDBJ databases">
        <authorList>
            <person name="Smith C.H."/>
        </authorList>
    </citation>
    <scope>NUCLEOTIDE SEQUENCE</scope>
    <source>
        <strain evidence="2">CHS0354</strain>
        <tissue evidence="2">Mantle</tissue>
    </source>
</reference>